<dbReference type="Pfam" id="PF00534">
    <property type="entry name" value="Glycos_transf_1"/>
    <property type="match status" value="1"/>
</dbReference>
<dbReference type="CDD" id="cd03811">
    <property type="entry name" value="GT4_GT28_WabH-like"/>
    <property type="match status" value="1"/>
</dbReference>
<dbReference type="GeneID" id="86063958"/>
<comment type="caution">
    <text evidence="2">The sequence shown here is derived from an EMBL/GenBank/DDBJ whole genome shotgun (WGS) entry which is preliminary data.</text>
</comment>
<dbReference type="PANTHER" id="PTHR12526">
    <property type="entry name" value="GLYCOSYLTRANSFERASE"/>
    <property type="match status" value="1"/>
</dbReference>
<dbReference type="RefSeq" id="WP_110325097.1">
    <property type="nucleotide sequence ID" value="NZ_QJKD01000015.1"/>
</dbReference>
<dbReference type="Proteomes" id="UP000248057">
    <property type="component" value="Unassembled WGS sequence"/>
</dbReference>
<dbReference type="AlphaFoldDB" id="A0A2V3YBL1"/>
<evidence type="ECO:0000313" key="2">
    <source>
        <dbReference type="EMBL" id="PXX48952.1"/>
    </source>
</evidence>
<dbReference type="SUPFAM" id="SSF53756">
    <property type="entry name" value="UDP-Glycosyltransferase/glycogen phosphorylase"/>
    <property type="match status" value="1"/>
</dbReference>
<keyword evidence="3" id="KW-1185">Reference proteome</keyword>
<dbReference type="Gene3D" id="3.40.50.2000">
    <property type="entry name" value="Glycogen Phosphorylase B"/>
    <property type="match status" value="2"/>
</dbReference>
<proteinExistence type="predicted"/>
<dbReference type="InterPro" id="IPR001296">
    <property type="entry name" value="Glyco_trans_1"/>
</dbReference>
<name>A0A2V3YBL1_9FIRM</name>
<sequence>MKRILYVFDDINYMSGAQKATFYQMDCLYKQYIIDILSLSKPDEMVEVPGRVLVLKQLWEEADTYTCSFREIMLSKRAFSLKIKRALYVLAMRLGCGEYFLEHFLYNKIEYDLESYDVIIVVSEASKLKELIGKLKKPKKLQWIHTDYAAWSGFSEWTKMVTKKDPEIYKRFDIIVALSEHCKQGLVKKIPSIDDKVIVIPNLVNIKEICMKAEESSQIKFPEVDYKFITVGRIDREKNFDGILKVCKKLRDDGIDYCWFIVGDGPMRKNVEQKIKEYNLSDNVKMLGRLENPYPLMKNSDYFVLLSTYEGTPVTIDECAVLKVPVIATAVGGVREQMERYGTGEVVELVDDIYEKFLNIITTHREIEKGTSIETLNRINKEKIVRVLEDR</sequence>
<evidence type="ECO:0000259" key="1">
    <source>
        <dbReference type="Pfam" id="PF00534"/>
    </source>
</evidence>
<organism evidence="2 3">
    <name type="scientific">Hungatella effluvii</name>
    <dbReference type="NCBI Taxonomy" id="1096246"/>
    <lineage>
        <taxon>Bacteria</taxon>
        <taxon>Bacillati</taxon>
        <taxon>Bacillota</taxon>
        <taxon>Clostridia</taxon>
        <taxon>Lachnospirales</taxon>
        <taxon>Lachnospiraceae</taxon>
        <taxon>Hungatella</taxon>
    </lineage>
</organism>
<accession>A0A2V3YBL1</accession>
<protein>
    <submittedName>
        <fullName evidence="2">Glycosyltransferase involved in cell wall biosynthesis</fullName>
    </submittedName>
</protein>
<feature type="domain" description="Glycosyl transferase family 1" evidence="1">
    <location>
        <begin position="213"/>
        <end position="349"/>
    </location>
</feature>
<evidence type="ECO:0000313" key="3">
    <source>
        <dbReference type="Proteomes" id="UP000248057"/>
    </source>
</evidence>
<reference evidence="2 3" key="1">
    <citation type="submission" date="2018-05" db="EMBL/GenBank/DDBJ databases">
        <title>Genomic Encyclopedia of Type Strains, Phase IV (KMG-IV): sequencing the most valuable type-strain genomes for metagenomic binning, comparative biology and taxonomic classification.</title>
        <authorList>
            <person name="Goeker M."/>
        </authorList>
    </citation>
    <scope>NUCLEOTIDE SEQUENCE [LARGE SCALE GENOMIC DNA]</scope>
    <source>
        <strain evidence="2 3">DSM 24995</strain>
    </source>
</reference>
<gene>
    <name evidence="2" type="ORF">DFR60_115126</name>
</gene>
<keyword evidence="2" id="KW-0808">Transferase</keyword>
<dbReference type="PANTHER" id="PTHR12526:SF630">
    <property type="entry name" value="GLYCOSYLTRANSFERASE"/>
    <property type="match status" value="1"/>
</dbReference>
<dbReference type="EMBL" id="QJKD01000015">
    <property type="protein sequence ID" value="PXX48952.1"/>
    <property type="molecule type" value="Genomic_DNA"/>
</dbReference>
<dbReference type="GO" id="GO:0016757">
    <property type="term" value="F:glycosyltransferase activity"/>
    <property type="evidence" value="ECO:0007669"/>
    <property type="project" value="InterPro"/>
</dbReference>